<keyword evidence="6" id="KW-0812">Transmembrane</keyword>
<evidence type="ECO:0000256" key="3">
    <source>
        <dbReference type="ARBA" id="ARBA00022630"/>
    </source>
</evidence>
<dbReference type="InterPro" id="IPR036188">
    <property type="entry name" value="FAD/NAD-bd_sf"/>
</dbReference>
<feature type="non-terminal residue" evidence="8">
    <location>
        <position position="1"/>
    </location>
</feature>
<protein>
    <submittedName>
        <fullName evidence="8">Fad dependent oxidoreductase</fullName>
    </submittedName>
</protein>
<name>A0A166ZUS6_COLIC</name>
<dbReference type="PANTHER" id="PTHR10961:SF37">
    <property type="entry name" value="FAD DEPENDENT OXIDOREDUCTASE DOMAIN-CONTAINING PROTEIN"/>
    <property type="match status" value="1"/>
</dbReference>
<dbReference type="Pfam" id="PF01266">
    <property type="entry name" value="DAO"/>
    <property type="match status" value="1"/>
</dbReference>
<keyword evidence="4" id="KW-0274">FAD</keyword>
<evidence type="ECO:0000259" key="7">
    <source>
        <dbReference type="Pfam" id="PF01266"/>
    </source>
</evidence>
<evidence type="ECO:0000256" key="4">
    <source>
        <dbReference type="ARBA" id="ARBA00022827"/>
    </source>
</evidence>
<dbReference type="InterPro" id="IPR045170">
    <property type="entry name" value="MTOX"/>
</dbReference>
<dbReference type="InterPro" id="IPR006076">
    <property type="entry name" value="FAD-dep_OxRdtase"/>
</dbReference>
<dbReference type="STRING" id="1573173.A0A166ZUS6"/>
<keyword evidence="3" id="KW-0285">Flavoprotein</keyword>
<feature type="transmembrane region" description="Helical" evidence="6">
    <location>
        <begin position="29"/>
        <end position="47"/>
    </location>
</feature>
<evidence type="ECO:0000313" key="9">
    <source>
        <dbReference type="Proteomes" id="UP000076584"/>
    </source>
</evidence>
<proteinExistence type="inferred from homology"/>
<dbReference type="GO" id="GO:0050660">
    <property type="term" value="F:flavin adenine dinucleotide binding"/>
    <property type="evidence" value="ECO:0007669"/>
    <property type="project" value="InterPro"/>
</dbReference>
<evidence type="ECO:0000256" key="5">
    <source>
        <dbReference type="ARBA" id="ARBA00023002"/>
    </source>
</evidence>
<keyword evidence="9" id="KW-1185">Reference proteome</keyword>
<dbReference type="GO" id="GO:0051698">
    <property type="term" value="F:saccharopine oxidase activity"/>
    <property type="evidence" value="ECO:0007669"/>
    <property type="project" value="TreeGrafter"/>
</dbReference>
<feature type="domain" description="FAD dependent oxidoreductase" evidence="7">
    <location>
        <begin position="31"/>
        <end position="412"/>
    </location>
</feature>
<keyword evidence="6" id="KW-1133">Transmembrane helix</keyword>
<dbReference type="Proteomes" id="UP000076584">
    <property type="component" value="Unassembled WGS sequence"/>
</dbReference>
<dbReference type="PANTHER" id="PTHR10961">
    <property type="entry name" value="PEROXISOMAL SARCOSINE OXIDASE"/>
    <property type="match status" value="1"/>
</dbReference>
<gene>
    <name evidence="8" type="ORF">CI238_01244</name>
</gene>
<comment type="caution">
    <text evidence="8">The sequence shown here is derived from an EMBL/GenBank/DDBJ whole genome shotgun (WGS) entry which is preliminary data.</text>
</comment>
<organism evidence="8 9">
    <name type="scientific">Colletotrichum incanum</name>
    <name type="common">Soybean anthracnose fungus</name>
    <dbReference type="NCBI Taxonomy" id="1573173"/>
    <lineage>
        <taxon>Eukaryota</taxon>
        <taxon>Fungi</taxon>
        <taxon>Dikarya</taxon>
        <taxon>Ascomycota</taxon>
        <taxon>Pezizomycotina</taxon>
        <taxon>Sordariomycetes</taxon>
        <taxon>Hypocreomycetidae</taxon>
        <taxon>Glomerellales</taxon>
        <taxon>Glomerellaceae</taxon>
        <taxon>Colletotrichum</taxon>
        <taxon>Colletotrichum spaethianum species complex</taxon>
    </lineage>
</organism>
<evidence type="ECO:0000256" key="1">
    <source>
        <dbReference type="ARBA" id="ARBA00001974"/>
    </source>
</evidence>
<sequence>LQKQKHPSDTMAQSQSFTVVEPGDAKPKTFIIVGGGVFGLSTVIWLLNRYPDCTIILVDFTELSNPKAASHDISKILRDDYPNVCYAPLAIEAMGYWRTDSLFKNFYHEVGVLRADPDSHNEKAQSTHRSLGHDSGASWMTPDEVRAAWPAFGTADFEGLDRVRYNPRCGWVEAANSLEVVRQHVINAGARLVVGEVRTLLFDTNGDCTGVRLDNGDELNGTVVLCTGARTAALLAESAPDRKEIHAAHRLIPTGAVSFTLKAEGEQKEKFEGIPVLKNTLPAVKGESMSMTTDGTLKFNCDMSFIYNQFHAPTDTAMSLAPTDRHLTEWTTEENIPRYLKDRAYGTLRGLYGDEMRGKTIDKYRVCWDATTPKHDFLITPHFQCRNLFIATGGSFHGWKFFPVIGKYVVQMLHGELEPKYAEIWGWDRKVDGQVANSTYNIEGDLGEWIREEEKQ</sequence>
<comment type="similarity">
    <text evidence="2">Belongs to the MSOX/MTOX family.</text>
</comment>
<evidence type="ECO:0000256" key="2">
    <source>
        <dbReference type="ARBA" id="ARBA00010989"/>
    </source>
</evidence>
<keyword evidence="5" id="KW-0560">Oxidoreductase</keyword>
<evidence type="ECO:0000256" key="6">
    <source>
        <dbReference type="SAM" id="Phobius"/>
    </source>
</evidence>
<accession>A0A166ZUS6</accession>
<dbReference type="Gene3D" id="3.50.50.60">
    <property type="entry name" value="FAD/NAD(P)-binding domain"/>
    <property type="match status" value="1"/>
</dbReference>
<evidence type="ECO:0000313" key="8">
    <source>
        <dbReference type="EMBL" id="KZL79397.1"/>
    </source>
</evidence>
<dbReference type="Gene3D" id="3.30.9.10">
    <property type="entry name" value="D-Amino Acid Oxidase, subunit A, domain 2"/>
    <property type="match status" value="1"/>
</dbReference>
<reference evidence="8 9" key="1">
    <citation type="submission" date="2015-06" db="EMBL/GenBank/DDBJ databases">
        <title>Survival trade-offs in plant roots during colonization by closely related pathogenic and mutualistic fungi.</title>
        <authorList>
            <person name="Hacquard S."/>
            <person name="Kracher B."/>
            <person name="Hiruma K."/>
            <person name="Weinman A."/>
            <person name="Muench P."/>
            <person name="Garrido Oter R."/>
            <person name="Ver Loren van Themaat E."/>
            <person name="Dallerey J.-F."/>
            <person name="Damm U."/>
            <person name="Henrissat B."/>
            <person name="Lespinet O."/>
            <person name="Thon M."/>
            <person name="Kemen E."/>
            <person name="McHardy A.C."/>
            <person name="Schulze-Lefert P."/>
            <person name="O'Connell R.J."/>
        </authorList>
    </citation>
    <scope>NUCLEOTIDE SEQUENCE [LARGE SCALE GENOMIC DNA]</scope>
    <source>
        <strain evidence="8 9">MAFF 238704</strain>
    </source>
</reference>
<keyword evidence="6" id="KW-0472">Membrane</keyword>
<dbReference type="EMBL" id="LFIW01002106">
    <property type="protein sequence ID" value="KZL79397.1"/>
    <property type="molecule type" value="Genomic_DNA"/>
</dbReference>
<dbReference type="GO" id="GO:0008115">
    <property type="term" value="F:sarcosine oxidase activity"/>
    <property type="evidence" value="ECO:0007669"/>
    <property type="project" value="TreeGrafter"/>
</dbReference>
<dbReference type="AlphaFoldDB" id="A0A166ZUS6"/>
<comment type="cofactor">
    <cofactor evidence="1">
        <name>FAD</name>
        <dbReference type="ChEBI" id="CHEBI:57692"/>
    </cofactor>
</comment>
<dbReference type="SUPFAM" id="SSF51905">
    <property type="entry name" value="FAD/NAD(P)-binding domain"/>
    <property type="match status" value="1"/>
</dbReference>